<dbReference type="PANTHER" id="PTHR28041:SF1">
    <property type="entry name" value="LARGE RIBOSOMAL SUBUNIT PROTEIN ML59"/>
    <property type="match status" value="1"/>
</dbReference>
<gene>
    <name evidence="3" type="ORF">PAC_00661</name>
</gene>
<feature type="region of interest" description="Disordered" evidence="1">
    <location>
        <begin position="32"/>
        <end position="66"/>
    </location>
</feature>
<dbReference type="Proteomes" id="UP000184330">
    <property type="component" value="Unassembled WGS sequence"/>
</dbReference>
<dbReference type="AlphaFoldDB" id="A0A1L7WDE4"/>
<dbReference type="InterPro" id="IPR040922">
    <property type="entry name" value="Ribosomal_mL59_dom"/>
</dbReference>
<keyword evidence="4" id="KW-1185">Reference proteome</keyword>
<dbReference type="STRING" id="576137.A0A1L7WDE4"/>
<organism evidence="3 4">
    <name type="scientific">Phialocephala subalpina</name>
    <dbReference type="NCBI Taxonomy" id="576137"/>
    <lineage>
        <taxon>Eukaryota</taxon>
        <taxon>Fungi</taxon>
        <taxon>Dikarya</taxon>
        <taxon>Ascomycota</taxon>
        <taxon>Pezizomycotina</taxon>
        <taxon>Leotiomycetes</taxon>
        <taxon>Helotiales</taxon>
        <taxon>Mollisiaceae</taxon>
        <taxon>Phialocephala</taxon>
        <taxon>Phialocephala fortinii species complex</taxon>
    </lineage>
</organism>
<proteinExistence type="predicted"/>
<evidence type="ECO:0000313" key="3">
    <source>
        <dbReference type="EMBL" id="CZR50787.1"/>
    </source>
</evidence>
<evidence type="ECO:0000313" key="4">
    <source>
        <dbReference type="Proteomes" id="UP000184330"/>
    </source>
</evidence>
<dbReference type="PANTHER" id="PTHR28041">
    <property type="entry name" value="54S RIBOSOMAL PROTEIN L25, MITOCHONDRIAL"/>
    <property type="match status" value="1"/>
</dbReference>
<sequence>MATNSRKYIKLATALPPRLTRFFARYPPQAILSPSSTSIPPSSTPSQEPSAASADQIPSHDNALAFPSPFKAHKHPVTGKWHDPVFSLRRQADLVKLARKHGVEELLPHTVKGTEERIKKRAENGLRVKGTGIGQRVKGKESERTLKGRLEKRRQAMLEMPQMIQTWKERGHGRGWKKWPK</sequence>
<feature type="domain" description="Large ribosomal subunit protein mL59" evidence="2">
    <location>
        <begin position="17"/>
        <end position="169"/>
    </location>
</feature>
<dbReference type="InterPro" id="IPR037507">
    <property type="entry name" value="Ribosomal_mL59"/>
</dbReference>
<name>A0A1L7WDE4_9HELO</name>
<reference evidence="3 4" key="1">
    <citation type="submission" date="2016-03" db="EMBL/GenBank/DDBJ databases">
        <authorList>
            <person name="Ploux O."/>
        </authorList>
    </citation>
    <scope>NUCLEOTIDE SEQUENCE [LARGE SCALE GENOMIC DNA]</scope>
    <source>
        <strain evidence="3 4">UAMH 11012</strain>
    </source>
</reference>
<dbReference type="GO" id="GO:0005762">
    <property type="term" value="C:mitochondrial large ribosomal subunit"/>
    <property type="evidence" value="ECO:0007669"/>
    <property type="project" value="InterPro"/>
</dbReference>
<evidence type="ECO:0000259" key="2">
    <source>
        <dbReference type="Pfam" id="PF18126"/>
    </source>
</evidence>
<dbReference type="EMBL" id="FJOG01000001">
    <property type="protein sequence ID" value="CZR50787.1"/>
    <property type="molecule type" value="Genomic_DNA"/>
</dbReference>
<dbReference type="Pfam" id="PF18126">
    <property type="entry name" value="Mitoc_mL59"/>
    <property type="match status" value="1"/>
</dbReference>
<feature type="compositionally biased region" description="Low complexity" evidence="1">
    <location>
        <begin position="33"/>
        <end position="54"/>
    </location>
</feature>
<evidence type="ECO:0000256" key="1">
    <source>
        <dbReference type="SAM" id="MobiDB-lite"/>
    </source>
</evidence>
<dbReference type="OrthoDB" id="18529at2759"/>
<protein>
    <submittedName>
        <fullName evidence="3">Related to ribosomal protein YmL25, mitochondrial</fullName>
    </submittedName>
</protein>
<accession>A0A1L7WDE4</accession>
<keyword evidence="3" id="KW-0689">Ribosomal protein</keyword>
<dbReference type="GO" id="GO:0003735">
    <property type="term" value="F:structural constituent of ribosome"/>
    <property type="evidence" value="ECO:0007669"/>
    <property type="project" value="InterPro"/>
</dbReference>
<keyword evidence="3" id="KW-0687">Ribonucleoprotein</keyword>